<comment type="caution">
    <text evidence="2">The sequence shown here is derived from an EMBL/GenBank/DDBJ whole genome shotgun (WGS) entry which is preliminary data.</text>
</comment>
<organism evidence="2 3">
    <name type="scientific">Marinoscillum furvescens DSM 4134</name>
    <dbReference type="NCBI Taxonomy" id="1122208"/>
    <lineage>
        <taxon>Bacteria</taxon>
        <taxon>Pseudomonadati</taxon>
        <taxon>Bacteroidota</taxon>
        <taxon>Cytophagia</taxon>
        <taxon>Cytophagales</taxon>
        <taxon>Reichenbachiellaceae</taxon>
        <taxon>Marinoscillum</taxon>
    </lineage>
</organism>
<reference evidence="2 3" key="1">
    <citation type="submission" date="2018-07" db="EMBL/GenBank/DDBJ databases">
        <title>Genomic Encyclopedia of Type Strains, Phase IV (KMG-IV): sequencing the most valuable type-strain genomes for metagenomic binning, comparative biology and taxonomic classification.</title>
        <authorList>
            <person name="Goeker M."/>
        </authorList>
    </citation>
    <scope>NUCLEOTIDE SEQUENCE [LARGE SCALE GENOMIC DNA]</scope>
    <source>
        <strain evidence="2 3">DSM 4134</strain>
    </source>
</reference>
<evidence type="ECO:0000313" key="3">
    <source>
        <dbReference type="Proteomes" id="UP000256779"/>
    </source>
</evidence>
<feature type="transmembrane region" description="Helical" evidence="1">
    <location>
        <begin position="116"/>
        <end position="136"/>
    </location>
</feature>
<name>A0A3D9L2W4_MARFU</name>
<sequence>MIKSLKLEWLKVKYHPLIWILFGMYLLALTILCFGGTFFLEWLKYEGEDFHGLDPTLLPIYDFPDIWQNVTSLASLLRVFPAFIVIISVTNDITTQTLRQNVIDGISKTQYLTSKIALIVSLSVLSTAFIGLAVLINGKLYAHPASHQLMIEGATFLVAYAFDALVYCCLAFLLALLIKKPGFLIMALALYTIWFEPIAAAILRNHPDLRDTAWVVLPDYFPVSALNGLIQLPFGRYLFHEITDFVPVKQLIITTAWLLSYLSGIIFLLTRRDLK</sequence>
<keyword evidence="1" id="KW-1133">Transmembrane helix</keyword>
<gene>
    <name evidence="2" type="ORF">C7460_10872</name>
</gene>
<feature type="transmembrane region" description="Helical" evidence="1">
    <location>
        <begin position="251"/>
        <end position="270"/>
    </location>
</feature>
<evidence type="ECO:0008006" key="4">
    <source>
        <dbReference type="Google" id="ProtNLM"/>
    </source>
</evidence>
<dbReference type="AlphaFoldDB" id="A0A3D9L2W4"/>
<feature type="transmembrane region" description="Helical" evidence="1">
    <location>
        <begin position="183"/>
        <end position="203"/>
    </location>
</feature>
<proteinExistence type="predicted"/>
<evidence type="ECO:0000313" key="2">
    <source>
        <dbReference type="EMBL" id="RED99456.1"/>
    </source>
</evidence>
<feature type="transmembrane region" description="Helical" evidence="1">
    <location>
        <begin position="156"/>
        <end position="176"/>
    </location>
</feature>
<feature type="transmembrane region" description="Helical" evidence="1">
    <location>
        <begin position="16"/>
        <end position="40"/>
    </location>
</feature>
<dbReference type="OrthoDB" id="1452202at2"/>
<keyword evidence="1" id="KW-0812">Transmembrane</keyword>
<dbReference type="EMBL" id="QREG01000008">
    <property type="protein sequence ID" value="RED99456.1"/>
    <property type="molecule type" value="Genomic_DNA"/>
</dbReference>
<dbReference type="Proteomes" id="UP000256779">
    <property type="component" value="Unassembled WGS sequence"/>
</dbReference>
<accession>A0A3D9L2W4</accession>
<feature type="transmembrane region" description="Helical" evidence="1">
    <location>
        <begin position="66"/>
        <end position="89"/>
    </location>
</feature>
<protein>
    <recommendedName>
        <fullName evidence="4">ABC-2 family transporter</fullName>
    </recommendedName>
</protein>
<keyword evidence="3" id="KW-1185">Reference proteome</keyword>
<dbReference type="RefSeq" id="WP_115867991.1">
    <property type="nucleotide sequence ID" value="NZ_QREG01000008.1"/>
</dbReference>
<keyword evidence="1" id="KW-0472">Membrane</keyword>
<evidence type="ECO:0000256" key="1">
    <source>
        <dbReference type="SAM" id="Phobius"/>
    </source>
</evidence>